<evidence type="ECO:0000313" key="9">
    <source>
        <dbReference type="Proteomes" id="UP001292094"/>
    </source>
</evidence>
<evidence type="ECO:0000256" key="7">
    <source>
        <dbReference type="ARBA" id="ARBA00035398"/>
    </source>
</evidence>
<dbReference type="PANTHER" id="PTHR31542:SF1">
    <property type="entry name" value="LARGE RIBOSOMAL SUBUNIT PROTEIN ML50"/>
    <property type="match status" value="1"/>
</dbReference>
<comment type="similarity">
    <text evidence="2">Belongs to the mitochondrion-specific ribosomal protein mL50 family.</text>
</comment>
<proteinExistence type="inferred from homology"/>
<protein>
    <recommendedName>
        <fullName evidence="6">Large ribosomal subunit protein mL50</fullName>
    </recommendedName>
    <alternativeName>
        <fullName evidence="7">39S ribosomal protein L50, mitochondrial</fullName>
    </alternativeName>
</protein>
<evidence type="ECO:0000256" key="3">
    <source>
        <dbReference type="ARBA" id="ARBA00022980"/>
    </source>
</evidence>
<evidence type="ECO:0000256" key="1">
    <source>
        <dbReference type="ARBA" id="ARBA00004173"/>
    </source>
</evidence>
<keyword evidence="5" id="KW-0687">Ribonucleoprotein</keyword>
<sequence length="214" mass="24306">MAASIRKVRLLLHSPQYLTTPRTRAWRACTEEWRTFSSSVPDVVDEDDKLLPDSKFDFIADSLSARGYLRTQKPYSPPTDVVTQVREICKKVLQNSARNATFVDAATKFTVLKQCSQALSHTVPNSLLHKINNVGDLVAFYKAEVDTTVPLDRLKQQDLPKNLHIINNYTRFHSETDTKFGGVSVFTRDSTLVTGLKAKKKYPGNTVRSRWPYE</sequence>
<evidence type="ECO:0000256" key="5">
    <source>
        <dbReference type="ARBA" id="ARBA00023274"/>
    </source>
</evidence>
<dbReference type="PANTHER" id="PTHR31542">
    <property type="entry name" value="39A RIBOSOMAL PROTEIN L50, MITOCHONDRIAL"/>
    <property type="match status" value="1"/>
</dbReference>
<accession>A0AAE1NNJ0</accession>
<evidence type="ECO:0000256" key="6">
    <source>
        <dbReference type="ARBA" id="ARBA00035183"/>
    </source>
</evidence>
<keyword evidence="4" id="KW-0496">Mitochondrion</keyword>
<dbReference type="GO" id="GO:0005762">
    <property type="term" value="C:mitochondrial large ribosomal subunit"/>
    <property type="evidence" value="ECO:0007669"/>
    <property type="project" value="TreeGrafter"/>
</dbReference>
<evidence type="ECO:0000256" key="4">
    <source>
        <dbReference type="ARBA" id="ARBA00023128"/>
    </source>
</evidence>
<evidence type="ECO:0000256" key="2">
    <source>
        <dbReference type="ARBA" id="ARBA00008860"/>
    </source>
</evidence>
<comment type="caution">
    <text evidence="8">The sequence shown here is derived from an EMBL/GenBank/DDBJ whole genome shotgun (WGS) entry which is preliminary data.</text>
</comment>
<reference evidence="8" key="1">
    <citation type="submission" date="2023-11" db="EMBL/GenBank/DDBJ databases">
        <title>Genome assemblies of two species of porcelain crab, Petrolisthes cinctipes and Petrolisthes manimaculis (Anomura: Porcellanidae).</title>
        <authorList>
            <person name="Angst P."/>
        </authorList>
    </citation>
    <scope>NUCLEOTIDE SEQUENCE</scope>
    <source>
        <strain evidence="8">PB745_02</strain>
        <tissue evidence="8">Gill</tissue>
    </source>
</reference>
<keyword evidence="9" id="KW-1185">Reference proteome</keyword>
<name>A0AAE1NNJ0_9EUCA</name>
<dbReference type="EMBL" id="JAWZYT010004840">
    <property type="protein sequence ID" value="KAK4292407.1"/>
    <property type="molecule type" value="Genomic_DNA"/>
</dbReference>
<keyword evidence="3" id="KW-0689">Ribosomal protein</keyword>
<dbReference type="Pfam" id="PF10501">
    <property type="entry name" value="Ribosomal_L50"/>
    <property type="match status" value="1"/>
</dbReference>
<evidence type="ECO:0000313" key="8">
    <source>
        <dbReference type="EMBL" id="KAK4292407.1"/>
    </source>
</evidence>
<dbReference type="Proteomes" id="UP001292094">
    <property type="component" value="Unassembled WGS sequence"/>
</dbReference>
<comment type="subcellular location">
    <subcellularLocation>
        <location evidence="1">Mitochondrion</location>
    </subcellularLocation>
</comment>
<dbReference type="AlphaFoldDB" id="A0AAE1NNJ0"/>
<gene>
    <name evidence="8" type="ORF">Pmani_034826</name>
</gene>
<organism evidence="8 9">
    <name type="scientific">Petrolisthes manimaculis</name>
    <dbReference type="NCBI Taxonomy" id="1843537"/>
    <lineage>
        <taxon>Eukaryota</taxon>
        <taxon>Metazoa</taxon>
        <taxon>Ecdysozoa</taxon>
        <taxon>Arthropoda</taxon>
        <taxon>Crustacea</taxon>
        <taxon>Multicrustacea</taxon>
        <taxon>Malacostraca</taxon>
        <taxon>Eumalacostraca</taxon>
        <taxon>Eucarida</taxon>
        <taxon>Decapoda</taxon>
        <taxon>Pleocyemata</taxon>
        <taxon>Anomura</taxon>
        <taxon>Galatheoidea</taxon>
        <taxon>Porcellanidae</taxon>
        <taxon>Petrolisthes</taxon>
    </lineage>
</organism>
<dbReference type="InterPro" id="IPR018305">
    <property type="entry name" value="Ribosomal_m50"/>
</dbReference>